<accession>V5WH56</accession>
<sequence>MINIYRRPNDPQADQIEEELQRISLAYNRELKNKVDVFLEEDGKTYKNVDEIYGFIREMEEYKAEWEKFQSDSCYIEDDGSVC</sequence>
<dbReference type="AlphaFoldDB" id="V5WH56"/>
<dbReference type="EMBL" id="CP006939">
    <property type="protein sequence ID" value="AHC14889.1"/>
    <property type="molecule type" value="Genomic_DNA"/>
</dbReference>
<dbReference type="KEGG" id="slr:L21SP2_1492"/>
<dbReference type="OrthoDB" id="1525327at2"/>
<keyword evidence="2" id="KW-1185">Reference proteome</keyword>
<dbReference type="Proteomes" id="UP000018680">
    <property type="component" value="Chromosome"/>
</dbReference>
<dbReference type="RefSeq" id="WP_024267809.1">
    <property type="nucleotide sequence ID" value="NC_023035.1"/>
</dbReference>
<gene>
    <name evidence="1" type="ORF">L21SP2_1492</name>
</gene>
<reference evidence="1 2" key="1">
    <citation type="journal article" date="2015" name="Stand. Genomic Sci.">
        <title>Complete genome sequence and description of Salinispira pacifica gen. nov., sp. nov., a novel spirochaete isolated form a hypersaline microbial mat.</title>
        <authorList>
            <person name="Ben Hania W."/>
            <person name="Joseph M."/>
            <person name="Schumann P."/>
            <person name="Bunk B."/>
            <person name="Fiebig A."/>
            <person name="Sproer C."/>
            <person name="Klenk H.P."/>
            <person name="Fardeau M.L."/>
            <person name="Spring S."/>
        </authorList>
    </citation>
    <scope>NUCLEOTIDE SEQUENCE [LARGE SCALE GENOMIC DNA]</scope>
    <source>
        <strain evidence="1 2">L21-RPul-D2</strain>
    </source>
</reference>
<evidence type="ECO:0000313" key="2">
    <source>
        <dbReference type="Proteomes" id="UP000018680"/>
    </source>
</evidence>
<protein>
    <submittedName>
        <fullName evidence="1">Uncharacterized protein</fullName>
    </submittedName>
</protein>
<dbReference type="HOGENOM" id="CLU_2540649_0_0_12"/>
<proteinExistence type="predicted"/>
<name>V5WH56_9SPIO</name>
<evidence type="ECO:0000313" key="1">
    <source>
        <dbReference type="EMBL" id="AHC14889.1"/>
    </source>
</evidence>
<organism evidence="1 2">
    <name type="scientific">Salinispira pacifica</name>
    <dbReference type="NCBI Taxonomy" id="1307761"/>
    <lineage>
        <taxon>Bacteria</taxon>
        <taxon>Pseudomonadati</taxon>
        <taxon>Spirochaetota</taxon>
        <taxon>Spirochaetia</taxon>
        <taxon>Spirochaetales</taxon>
        <taxon>Spirochaetaceae</taxon>
        <taxon>Salinispira</taxon>
    </lineage>
</organism>